<dbReference type="EMBL" id="FOMR01000002">
    <property type="protein sequence ID" value="SFD59841.1"/>
    <property type="molecule type" value="Genomic_DNA"/>
</dbReference>
<evidence type="ECO:0000256" key="1">
    <source>
        <dbReference type="SAM" id="Phobius"/>
    </source>
</evidence>
<dbReference type="AlphaFoldDB" id="A0A1I1TMH1"/>
<keyword evidence="1" id="KW-0812">Transmembrane</keyword>
<reference evidence="3" key="1">
    <citation type="submission" date="2016-10" db="EMBL/GenBank/DDBJ databases">
        <authorList>
            <person name="Varghese N."/>
            <person name="Submissions S."/>
        </authorList>
    </citation>
    <scope>NUCLEOTIDE SEQUENCE [LARGE SCALE GENOMIC DNA]</scope>
    <source>
        <strain evidence="3">DSM 22530</strain>
    </source>
</reference>
<dbReference type="RefSeq" id="WP_090081744.1">
    <property type="nucleotide sequence ID" value="NZ_FOMR01000002.1"/>
</dbReference>
<keyword evidence="1" id="KW-0472">Membrane</keyword>
<gene>
    <name evidence="2" type="ORF">SAMN05216238_102352</name>
</gene>
<dbReference type="Proteomes" id="UP000199474">
    <property type="component" value="Unassembled WGS sequence"/>
</dbReference>
<evidence type="ECO:0000313" key="2">
    <source>
        <dbReference type="EMBL" id="SFD59841.1"/>
    </source>
</evidence>
<evidence type="ECO:0008006" key="4">
    <source>
        <dbReference type="Google" id="ProtNLM"/>
    </source>
</evidence>
<feature type="transmembrane region" description="Helical" evidence="1">
    <location>
        <begin position="6"/>
        <end position="25"/>
    </location>
</feature>
<evidence type="ECO:0000313" key="3">
    <source>
        <dbReference type="Proteomes" id="UP000199474"/>
    </source>
</evidence>
<proteinExistence type="predicted"/>
<sequence>MVVLLFRVLILIAFIMVIYTLVQYFRNPDRKLQIAKAANTFYMVDDQNNSKKNIQFVYKGCHFEGEKYIGATEEAFEVVDVHIFARDQHELEGITRDDLYFIEQEILMRYPYAAVTWKYPISKLILTPIE</sequence>
<keyword evidence="3" id="KW-1185">Reference proteome</keyword>
<name>A0A1I1TMH1_9BACI</name>
<dbReference type="OrthoDB" id="2735026at2"/>
<accession>A0A1I1TMH1</accession>
<dbReference type="STRING" id="640948.SAMN05216238_102352"/>
<protein>
    <recommendedName>
        <fullName evidence="4">Sigma-w pathway protein ysdB</fullName>
    </recommendedName>
</protein>
<organism evidence="2 3">
    <name type="scientific">Lentibacillus persicus</name>
    <dbReference type="NCBI Taxonomy" id="640948"/>
    <lineage>
        <taxon>Bacteria</taxon>
        <taxon>Bacillati</taxon>
        <taxon>Bacillota</taxon>
        <taxon>Bacilli</taxon>
        <taxon>Bacillales</taxon>
        <taxon>Bacillaceae</taxon>
        <taxon>Lentibacillus</taxon>
    </lineage>
</organism>
<keyword evidence="1" id="KW-1133">Transmembrane helix</keyword>